<name>A0ABW3R3F4_9PSEU</name>
<evidence type="ECO:0000256" key="1">
    <source>
        <dbReference type="SAM" id="Phobius"/>
    </source>
</evidence>
<gene>
    <name evidence="2" type="ORF">ACFQ3T_31005</name>
</gene>
<comment type="caution">
    <text evidence="2">The sequence shown here is derived from an EMBL/GenBank/DDBJ whole genome shotgun (WGS) entry which is preliminary data.</text>
</comment>
<keyword evidence="1" id="KW-0472">Membrane</keyword>
<dbReference type="Proteomes" id="UP001597168">
    <property type="component" value="Unassembled WGS sequence"/>
</dbReference>
<dbReference type="EMBL" id="JBHTLK010000254">
    <property type="protein sequence ID" value="MFD1151584.1"/>
    <property type="molecule type" value="Genomic_DNA"/>
</dbReference>
<keyword evidence="1" id="KW-0812">Transmembrane</keyword>
<proteinExistence type="predicted"/>
<accession>A0ABW3R3F4</accession>
<keyword evidence="1" id="KW-1133">Transmembrane helix</keyword>
<evidence type="ECO:0000313" key="2">
    <source>
        <dbReference type="EMBL" id="MFD1151584.1"/>
    </source>
</evidence>
<evidence type="ECO:0008006" key="4">
    <source>
        <dbReference type="Google" id="ProtNLM"/>
    </source>
</evidence>
<keyword evidence="3" id="KW-1185">Reference proteome</keyword>
<evidence type="ECO:0000313" key="3">
    <source>
        <dbReference type="Proteomes" id="UP001597168"/>
    </source>
</evidence>
<sequence>MAGATAKIIPAIDATAAKIAPTLLVRLFAFGVSFSLTMTITPRFFE</sequence>
<reference evidence="3" key="1">
    <citation type="journal article" date="2019" name="Int. J. Syst. Evol. Microbiol.">
        <title>The Global Catalogue of Microorganisms (GCM) 10K type strain sequencing project: providing services to taxonomists for standard genome sequencing and annotation.</title>
        <authorList>
            <consortium name="The Broad Institute Genomics Platform"/>
            <consortium name="The Broad Institute Genome Sequencing Center for Infectious Disease"/>
            <person name="Wu L."/>
            <person name="Ma J."/>
        </authorList>
    </citation>
    <scope>NUCLEOTIDE SEQUENCE [LARGE SCALE GENOMIC DNA]</scope>
    <source>
        <strain evidence="3">CCUG 60214</strain>
    </source>
</reference>
<feature type="transmembrane region" description="Helical" evidence="1">
    <location>
        <begin position="23"/>
        <end position="45"/>
    </location>
</feature>
<protein>
    <recommendedName>
        <fullName evidence="4">MFS transporter</fullName>
    </recommendedName>
</protein>
<organism evidence="2 3">
    <name type="scientific">Saccharothrix hoggarensis</name>
    <dbReference type="NCBI Taxonomy" id="913853"/>
    <lineage>
        <taxon>Bacteria</taxon>
        <taxon>Bacillati</taxon>
        <taxon>Actinomycetota</taxon>
        <taxon>Actinomycetes</taxon>
        <taxon>Pseudonocardiales</taxon>
        <taxon>Pseudonocardiaceae</taxon>
        <taxon>Saccharothrix</taxon>
    </lineage>
</organism>
<dbReference type="RefSeq" id="WP_380728724.1">
    <property type="nucleotide sequence ID" value="NZ_JBHTLK010000254.1"/>
</dbReference>